<organism evidence="1 2">
    <name type="scientific">Phormidium yuhuli AB48</name>
    <dbReference type="NCBI Taxonomy" id="2940671"/>
    <lineage>
        <taxon>Bacteria</taxon>
        <taxon>Bacillati</taxon>
        <taxon>Cyanobacteriota</taxon>
        <taxon>Cyanophyceae</taxon>
        <taxon>Oscillatoriophycideae</taxon>
        <taxon>Oscillatoriales</taxon>
        <taxon>Oscillatoriaceae</taxon>
        <taxon>Phormidium</taxon>
        <taxon>Phormidium yuhuli</taxon>
    </lineage>
</organism>
<keyword evidence="2" id="KW-1185">Reference proteome</keyword>
<accession>A0ABY5AN35</accession>
<gene>
    <name evidence="1" type="ORF">NEA10_12245</name>
</gene>
<dbReference type="RefSeq" id="WP_252660560.1">
    <property type="nucleotide sequence ID" value="NZ_CP098611.1"/>
</dbReference>
<evidence type="ECO:0000313" key="2">
    <source>
        <dbReference type="Proteomes" id="UP001056708"/>
    </source>
</evidence>
<dbReference type="EMBL" id="CP098611">
    <property type="protein sequence ID" value="USR89649.1"/>
    <property type="molecule type" value="Genomic_DNA"/>
</dbReference>
<sequence length="259" mass="28228">MSNIFLIAGPSGVGKTHWIAEKLQQHSPNQTIAYLNLGGGSFPLDASYLDTLHPKLDCLSDDNASVKLVEHQGAKNPIYIEVGFHIALESLVLPLVDCQNIVLVPPKGPKTDWHHWPEANEVKVGVGTATESIVNLQMQRALLSGEVFDPPSLDIFWQELIQGAYGPVQRAKAIFNIADGQTFLFNFTSGLEGSEYHSLNVPLCLDGRPQGFSGLEVVGENLDGAGIKETLQDCFVADEILAQYQAYLKTAQDPMVDTN</sequence>
<dbReference type="Proteomes" id="UP001056708">
    <property type="component" value="Chromosome"/>
</dbReference>
<evidence type="ECO:0000313" key="1">
    <source>
        <dbReference type="EMBL" id="USR89649.1"/>
    </source>
</evidence>
<name>A0ABY5AN35_9CYAN</name>
<reference evidence="1" key="1">
    <citation type="submission" date="2022-06" db="EMBL/GenBank/DDBJ databases">
        <title>Genome sequence of Phormidium yuhuli AB48 isolated from an industrial photobioreactor environment.</title>
        <authorList>
            <person name="Qiu Y."/>
            <person name="Noonan A.J.C."/>
            <person name="Dofher K."/>
            <person name="Koch M."/>
            <person name="Kieft B."/>
            <person name="Lin X."/>
            <person name="Ziels R.M."/>
            <person name="Hallam S.J."/>
        </authorList>
    </citation>
    <scope>NUCLEOTIDE SEQUENCE</scope>
    <source>
        <strain evidence="1">AB48</strain>
    </source>
</reference>
<proteinExistence type="predicted"/>
<protein>
    <submittedName>
        <fullName evidence="1">GTP-binding protein</fullName>
    </submittedName>
</protein>